<evidence type="ECO:0000256" key="1">
    <source>
        <dbReference type="ARBA" id="ARBA00022676"/>
    </source>
</evidence>
<dbReference type="GO" id="GO:0016757">
    <property type="term" value="F:glycosyltransferase activity"/>
    <property type="evidence" value="ECO:0007669"/>
    <property type="project" value="UniProtKB-KW"/>
</dbReference>
<dbReference type="Proteomes" id="UP000005104">
    <property type="component" value="Chromosome"/>
</dbReference>
<evidence type="ECO:0000256" key="2">
    <source>
        <dbReference type="ARBA" id="ARBA00022679"/>
    </source>
</evidence>
<reference evidence="4 5" key="1">
    <citation type="submission" date="2011-11" db="EMBL/GenBank/DDBJ databases">
        <title>The Noncontiguous Finished genome of Desulfosporosinus youngiae DSM 17734.</title>
        <authorList>
            <consortium name="US DOE Joint Genome Institute (JGI-PGF)"/>
            <person name="Lucas S."/>
            <person name="Han J."/>
            <person name="Lapidus A."/>
            <person name="Cheng J.-F."/>
            <person name="Goodwin L."/>
            <person name="Pitluck S."/>
            <person name="Peters L."/>
            <person name="Ovchinnikova G."/>
            <person name="Lu M."/>
            <person name="Land M.L."/>
            <person name="Hauser L."/>
            <person name="Pester M."/>
            <person name="Spring S."/>
            <person name="Ollivier B."/>
            <person name="Rattei T."/>
            <person name="Klenk H.-P."/>
            <person name="Wagner M."/>
            <person name="Loy A."/>
            <person name="Woyke T.J."/>
        </authorList>
    </citation>
    <scope>NUCLEOTIDE SEQUENCE [LARGE SCALE GENOMIC DNA]</scope>
    <source>
        <strain evidence="4 5">DSM 17734</strain>
    </source>
</reference>
<keyword evidence="1" id="KW-0328">Glycosyltransferase</keyword>
<dbReference type="RefSeq" id="WP_007786990.1">
    <property type="nucleotide sequence ID" value="NZ_CM001441.1"/>
</dbReference>
<name>H5XZF5_9FIRM</name>
<evidence type="ECO:0000259" key="3">
    <source>
        <dbReference type="Pfam" id="PF00535"/>
    </source>
</evidence>
<proteinExistence type="predicted"/>
<dbReference type="eggNOG" id="COG0463">
    <property type="taxonomic scope" value="Bacteria"/>
</dbReference>
<dbReference type="Pfam" id="PF00535">
    <property type="entry name" value="Glycos_transf_2"/>
    <property type="match status" value="1"/>
</dbReference>
<dbReference type="PANTHER" id="PTHR22916:SF51">
    <property type="entry name" value="GLYCOSYLTRANSFERASE EPSH-RELATED"/>
    <property type="match status" value="1"/>
</dbReference>
<dbReference type="PANTHER" id="PTHR22916">
    <property type="entry name" value="GLYCOSYLTRANSFERASE"/>
    <property type="match status" value="1"/>
</dbReference>
<dbReference type="AlphaFoldDB" id="H5XZF5"/>
<keyword evidence="5" id="KW-1185">Reference proteome</keyword>
<dbReference type="HOGENOM" id="CLU_025996_25_4_9"/>
<sequence>MQRVFEVSGFPWVSVIVPIYNVEKYLPECLDSIVNQTLKNMEIILVDDGTPDKCGIICDEYAERDSRIIVIHQPNSGVSAARNKGLVKARGDYVIFFDSDDIVPKEACEALYKEAIQTSADVVLGDCTYMFAGTEHRHRTFKSPFVTEERRFIDDIVRMIMYRTYNPAKPDNSTLIGLGAPWQKLVGRELLVNRAICFESRVKGVRDVDSRMLTPYHQAIYYAGKTQSAFVVWVVFETIAAVKAIRAKKRRTQYFE</sequence>
<dbReference type="SUPFAM" id="SSF53448">
    <property type="entry name" value="Nucleotide-diphospho-sugar transferases"/>
    <property type="match status" value="1"/>
</dbReference>
<evidence type="ECO:0000313" key="4">
    <source>
        <dbReference type="EMBL" id="EHQ91861.1"/>
    </source>
</evidence>
<accession>H5XZF5</accession>
<dbReference type="EMBL" id="CM001441">
    <property type="protein sequence ID" value="EHQ91861.1"/>
    <property type="molecule type" value="Genomic_DNA"/>
</dbReference>
<dbReference type="STRING" id="768710.DesyoDRAFT_4920"/>
<dbReference type="Gene3D" id="3.90.550.10">
    <property type="entry name" value="Spore Coat Polysaccharide Biosynthesis Protein SpsA, Chain A"/>
    <property type="match status" value="1"/>
</dbReference>
<feature type="domain" description="Glycosyltransferase 2-like" evidence="3">
    <location>
        <begin position="14"/>
        <end position="154"/>
    </location>
</feature>
<gene>
    <name evidence="4" type="ORF">DesyoDRAFT_4920</name>
</gene>
<dbReference type="InterPro" id="IPR001173">
    <property type="entry name" value="Glyco_trans_2-like"/>
</dbReference>
<dbReference type="CDD" id="cd00761">
    <property type="entry name" value="Glyco_tranf_GTA_type"/>
    <property type="match status" value="1"/>
</dbReference>
<dbReference type="InterPro" id="IPR029044">
    <property type="entry name" value="Nucleotide-diphossugar_trans"/>
</dbReference>
<organism evidence="4 5">
    <name type="scientific">Desulfosporosinus youngiae DSM 17734</name>
    <dbReference type="NCBI Taxonomy" id="768710"/>
    <lineage>
        <taxon>Bacteria</taxon>
        <taxon>Bacillati</taxon>
        <taxon>Bacillota</taxon>
        <taxon>Clostridia</taxon>
        <taxon>Eubacteriales</taxon>
        <taxon>Desulfitobacteriaceae</taxon>
        <taxon>Desulfosporosinus</taxon>
    </lineage>
</organism>
<dbReference type="OrthoDB" id="1640114at2"/>
<evidence type="ECO:0000313" key="5">
    <source>
        <dbReference type="Proteomes" id="UP000005104"/>
    </source>
</evidence>
<protein>
    <submittedName>
        <fullName evidence="4">Glycosyl transferase</fullName>
    </submittedName>
</protein>
<keyword evidence="2 4" id="KW-0808">Transferase</keyword>